<feature type="domain" description="Amidohydrolase 3" evidence="1">
    <location>
        <begin position="45"/>
        <end position="492"/>
    </location>
</feature>
<name>A0A1U7CIQ5_9BACT</name>
<dbReference type="Gene3D" id="3.20.20.140">
    <property type="entry name" value="Metal-dependent hydrolases"/>
    <property type="match status" value="1"/>
</dbReference>
<dbReference type="PANTHER" id="PTHR11647:SF1">
    <property type="entry name" value="COLLAPSIN RESPONSE MEDIATOR PROTEIN"/>
    <property type="match status" value="1"/>
</dbReference>
<evidence type="ECO:0000313" key="2">
    <source>
        <dbReference type="EMBL" id="APW58763.1"/>
    </source>
</evidence>
<dbReference type="OrthoDB" id="9775607at2"/>
<dbReference type="EC" id="3.5.1.-" evidence="2"/>
<proteinExistence type="predicted"/>
<sequence>MSTLRIAGGRIIDPANGVNDEVGDLWIKDGRVAAAPTDPGARADRTIDARGYVVMPGGVDVHSHIAGSKVNAARIMRPEERRSEDQVMRRWGAFRSGTIGSVPSSFATGYQYAGLGYTTAVDAAIPPLGARHAHAEFGDTPLVDKAMLVLMGNNHAILDAVRAGDPARIEQAVAWLLDAAKGFGVKAVNPGGVEQWLQGKDRISGWDDRVDHFDVTPREIVTALARAVDALGLPHPLHFHGLNLGIPGNWVQTLEGMKALDGSRAHLAHIQFHSYGGTPDQAGDFDSQVAPLAEYVDSHPNLTVDVGQVLFGETTSMTADGPVGHFLANLLGRKWYSLNVEQEDGCGVVPITYSDRNYVHALQWAIGLEWFLRVGDPWRIALSTDHPNGATFRSYPDVIALLMDSGLRAEALAKLPERVRARSGLADLSREYTLAEIAIVTRAAPARILGLSHKGHLGPGADADVTIYAPDDDKRRMFALPRWVVKAGEVVVDDGELRSAPGGRTLYTGLDVDPEARAELEGRLAREASFHPANFGLKVDDLADPLEVGPKEREAVQE</sequence>
<dbReference type="Pfam" id="PF07969">
    <property type="entry name" value="Amidohydro_3"/>
    <property type="match status" value="1"/>
</dbReference>
<dbReference type="InterPro" id="IPR032466">
    <property type="entry name" value="Metal_Hydrolase"/>
</dbReference>
<accession>A0A1U7CIQ5</accession>
<dbReference type="InterPro" id="IPR013108">
    <property type="entry name" value="Amidohydro_3"/>
</dbReference>
<keyword evidence="2" id="KW-0378">Hydrolase</keyword>
<dbReference type="AlphaFoldDB" id="A0A1U7CIQ5"/>
<dbReference type="InterPro" id="IPR012027">
    <property type="entry name" value="Formylmethanofuran_DH_asu"/>
</dbReference>
<dbReference type="RefSeq" id="WP_076343035.1">
    <property type="nucleotide sequence ID" value="NZ_CP019082.1"/>
</dbReference>
<dbReference type="Proteomes" id="UP000186309">
    <property type="component" value="Chromosome"/>
</dbReference>
<dbReference type="Gene3D" id="2.30.40.10">
    <property type="entry name" value="Urease, subunit C, domain 1"/>
    <property type="match status" value="1"/>
</dbReference>
<dbReference type="SUPFAM" id="SSF51338">
    <property type="entry name" value="Composite domain of metallo-dependent hydrolases"/>
    <property type="match status" value="1"/>
</dbReference>
<dbReference type="NCBIfam" id="TIGR03121">
    <property type="entry name" value="one_C_dehyd_A"/>
    <property type="match status" value="1"/>
</dbReference>
<dbReference type="STRING" id="1387353.BSF38_00167"/>
<dbReference type="GO" id="GO:0016740">
    <property type="term" value="F:transferase activity"/>
    <property type="evidence" value="ECO:0007669"/>
    <property type="project" value="UniProtKB-KW"/>
</dbReference>
<dbReference type="KEGG" id="pbor:BSF38_00167"/>
<dbReference type="PANTHER" id="PTHR11647">
    <property type="entry name" value="HYDRANTOINASE/DIHYDROPYRIMIDINASE FAMILY MEMBER"/>
    <property type="match status" value="1"/>
</dbReference>
<evidence type="ECO:0000313" key="3">
    <source>
        <dbReference type="Proteomes" id="UP000186309"/>
    </source>
</evidence>
<protein>
    <submittedName>
        <fullName evidence="2">Formyltransferase/hydrolase complex Fhc subunit A</fullName>
        <ecNumber evidence="2">3.5.1.-</ecNumber>
    </submittedName>
</protein>
<dbReference type="InterPro" id="IPR011059">
    <property type="entry name" value="Metal-dep_hydrolase_composite"/>
</dbReference>
<dbReference type="EMBL" id="CP019082">
    <property type="protein sequence ID" value="APW58763.1"/>
    <property type="molecule type" value="Genomic_DNA"/>
</dbReference>
<dbReference type="InterPro" id="IPR050378">
    <property type="entry name" value="Metallo-dep_Hydrolases_sf"/>
</dbReference>
<keyword evidence="2" id="KW-0808">Transferase</keyword>
<reference evidence="3" key="1">
    <citation type="submission" date="2016-12" db="EMBL/GenBank/DDBJ databases">
        <title>Comparative genomics of four Isosphaeraceae planctomycetes: a common pool of plasmids and glycoside hydrolase genes.</title>
        <authorList>
            <person name="Ivanova A."/>
        </authorList>
    </citation>
    <scope>NUCLEOTIDE SEQUENCE [LARGE SCALE GENOMIC DNA]</scope>
    <source>
        <strain evidence="3">PX4</strain>
    </source>
</reference>
<keyword evidence="3" id="KW-1185">Reference proteome</keyword>
<organism evidence="2 3">
    <name type="scientific">Paludisphaera borealis</name>
    <dbReference type="NCBI Taxonomy" id="1387353"/>
    <lineage>
        <taxon>Bacteria</taxon>
        <taxon>Pseudomonadati</taxon>
        <taxon>Planctomycetota</taxon>
        <taxon>Planctomycetia</taxon>
        <taxon>Isosphaerales</taxon>
        <taxon>Isosphaeraceae</taxon>
        <taxon>Paludisphaera</taxon>
    </lineage>
</organism>
<evidence type="ECO:0000259" key="1">
    <source>
        <dbReference type="Pfam" id="PF07969"/>
    </source>
</evidence>
<dbReference type="SUPFAM" id="SSF51556">
    <property type="entry name" value="Metallo-dependent hydrolases"/>
    <property type="match status" value="1"/>
</dbReference>
<dbReference type="GO" id="GO:0016810">
    <property type="term" value="F:hydrolase activity, acting on carbon-nitrogen (but not peptide) bonds"/>
    <property type="evidence" value="ECO:0007669"/>
    <property type="project" value="InterPro"/>
</dbReference>
<gene>
    <name evidence="2" type="primary">fhcA</name>
    <name evidence="2" type="ORF">BSF38_00167</name>
</gene>